<reference evidence="1" key="1">
    <citation type="submission" date="2023-03" db="EMBL/GenBank/DDBJ databases">
        <title>Massive genome expansion in bonnet fungi (Mycena s.s.) driven by repeated elements and novel gene families across ecological guilds.</title>
        <authorList>
            <consortium name="Lawrence Berkeley National Laboratory"/>
            <person name="Harder C.B."/>
            <person name="Miyauchi S."/>
            <person name="Viragh M."/>
            <person name="Kuo A."/>
            <person name="Thoen E."/>
            <person name="Andreopoulos B."/>
            <person name="Lu D."/>
            <person name="Skrede I."/>
            <person name="Drula E."/>
            <person name="Henrissat B."/>
            <person name="Morin E."/>
            <person name="Kohler A."/>
            <person name="Barry K."/>
            <person name="LaButti K."/>
            <person name="Morin E."/>
            <person name="Salamov A."/>
            <person name="Lipzen A."/>
            <person name="Mereny Z."/>
            <person name="Hegedus B."/>
            <person name="Baldrian P."/>
            <person name="Stursova M."/>
            <person name="Weitz H."/>
            <person name="Taylor A."/>
            <person name="Grigoriev I.V."/>
            <person name="Nagy L.G."/>
            <person name="Martin F."/>
            <person name="Kauserud H."/>
        </authorList>
    </citation>
    <scope>NUCLEOTIDE SEQUENCE</scope>
    <source>
        <strain evidence="1">CBHHK182m</strain>
    </source>
</reference>
<dbReference type="AlphaFoldDB" id="A0AAD7GSF9"/>
<name>A0AAD7GSF9_9AGAR</name>
<keyword evidence="2" id="KW-1185">Reference proteome</keyword>
<proteinExistence type="predicted"/>
<organism evidence="1 2">
    <name type="scientific">Mycena metata</name>
    <dbReference type="NCBI Taxonomy" id="1033252"/>
    <lineage>
        <taxon>Eukaryota</taxon>
        <taxon>Fungi</taxon>
        <taxon>Dikarya</taxon>
        <taxon>Basidiomycota</taxon>
        <taxon>Agaricomycotina</taxon>
        <taxon>Agaricomycetes</taxon>
        <taxon>Agaricomycetidae</taxon>
        <taxon>Agaricales</taxon>
        <taxon>Marasmiineae</taxon>
        <taxon>Mycenaceae</taxon>
        <taxon>Mycena</taxon>
    </lineage>
</organism>
<comment type="caution">
    <text evidence="1">The sequence shown here is derived from an EMBL/GenBank/DDBJ whole genome shotgun (WGS) entry which is preliminary data.</text>
</comment>
<evidence type="ECO:0000313" key="1">
    <source>
        <dbReference type="EMBL" id="KAJ7704257.1"/>
    </source>
</evidence>
<dbReference type="Proteomes" id="UP001215598">
    <property type="component" value="Unassembled WGS sequence"/>
</dbReference>
<accession>A0AAD7GSF9</accession>
<evidence type="ECO:0000313" key="2">
    <source>
        <dbReference type="Proteomes" id="UP001215598"/>
    </source>
</evidence>
<gene>
    <name evidence="1" type="ORF">B0H16DRAFT_1828523</name>
</gene>
<sequence>MLRRLPTPIEAGPDNLLSMVFVDMLEKRIVEIVDADLQHDINHLVKTHLLRNRLEKADNRLVLAPRRLRHYLTVVAVPAHRKALTGLLLGDHLLSVEWLRFCRGGVEDEVHTLFDCTGEQRLVQLRDRFLAGLSVCDANIHARYGQITNYDFLLQLVSTRKGIKLFANFPAGSMIPPPLLDPSYCVMCDFIGCAVRRNTYIPHVMNWKTETAWDLAPPHGVDEPQFRNTPRSLILLNECIVVVHYDACFCSQLTSASRLVYAKTAAPTGDIYPPLVLE</sequence>
<protein>
    <submittedName>
        <fullName evidence="1">Uncharacterized protein</fullName>
    </submittedName>
</protein>
<dbReference type="EMBL" id="JARKIB010000488">
    <property type="protein sequence ID" value="KAJ7704257.1"/>
    <property type="molecule type" value="Genomic_DNA"/>
</dbReference>